<evidence type="ECO:0000256" key="1">
    <source>
        <dbReference type="ARBA" id="ARBA00022857"/>
    </source>
</evidence>
<proteinExistence type="predicted"/>
<evidence type="ECO:0000256" key="2">
    <source>
        <dbReference type="SAM" id="MobiDB-lite"/>
    </source>
</evidence>
<feature type="transmembrane region" description="Helical" evidence="3">
    <location>
        <begin position="41"/>
        <end position="59"/>
    </location>
</feature>
<organism evidence="5 6">
    <name type="scientific">Gluconacetobacter dulcium</name>
    <dbReference type="NCBI Taxonomy" id="2729096"/>
    <lineage>
        <taxon>Bacteria</taxon>
        <taxon>Pseudomonadati</taxon>
        <taxon>Pseudomonadota</taxon>
        <taxon>Alphaproteobacteria</taxon>
        <taxon>Acetobacterales</taxon>
        <taxon>Acetobacteraceae</taxon>
        <taxon>Gluconacetobacter</taxon>
    </lineage>
</organism>
<dbReference type="GO" id="GO:0009423">
    <property type="term" value="P:chorismate biosynthetic process"/>
    <property type="evidence" value="ECO:0007669"/>
    <property type="project" value="TreeGrafter"/>
</dbReference>
<keyword evidence="1" id="KW-0521">NADP</keyword>
<dbReference type="GO" id="GO:0004764">
    <property type="term" value="F:shikimate 3-dehydrogenase (NADP+) activity"/>
    <property type="evidence" value="ECO:0007669"/>
    <property type="project" value="InterPro"/>
</dbReference>
<dbReference type="InterPro" id="IPR036291">
    <property type="entry name" value="NAD(P)-bd_dom_sf"/>
</dbReference>
<protein>
    <submittedName>
        <fullName evidence="5">Shikimate dehydrogenase</fullName>
    </submittedName>
</protein>
<keyword evidence="3" id="KW-0472">Membrane</keyword>
<dbReference type="GO" id="GO:0050661">
    <property type="term" value="F:NADP binding"/>
    <property type="evidence" value="ECO:0007669"/>
    <property type="project" value="TreeGrafter"/>
</dbReference>
<evidence type="ECO:0000256" key="3">
    <source>
        <dbReference type="SAM" id="Phobius"/>
    </source>
</evidence>
<accession>A0A7W4K055</accession>
<comment type="caution">
    <text evidence="5">The sequence shown here is derived from an EMBL/GenBank/DDBJ whole genome shotgun (WGS) entry which is preliminary data.</text>
</comment>
<name>A0A7W4K055_9PROT</name>
<dbReference type="SUPFAM" id="SSF51735">
    <property type="entry name" value="NAD(P)-binding Rossmann-fold domains"/>
    <property type="match status" value="1"/>
</dbReference>
<keyword evidence="3" id="KW-0812">Transmembrane</keyword>
<feature type="compositionally biased region" description="Basic residues" evidence="2">
    <location>
        <begin position="25"/>
        <end position="34"/>
    </location>
</feature>
<keyword evidence="3" id="KW-1133">Transmembrane helix</keyword>
<sequence length="183" mass="19083">MPGSNCRGSAGGNPGIGAQQDPHAGGRRGGRRERYRRTGRRICIVGAGGAASAIAVALAERGPARLALINRSRERLLALHERLASRFGALDVGIGQDVGGHDLVVNAASLGLRADDPLSFDPERVGPGVLVAEVIMTPEMTPILHAAAGRGAAIHPGRAMLDGQLEAIFRYFSADGRIGRRQA</sequence>
<dbReference type="GO" id="GO:0005829">
    <property type="term" value="C:cytosol"/>
    <property type="evidence" value="ECO:0007669"/>
    <property type="project" value="TreeGrafter"/>
</dbReference>
<dbReference type="Pfam" id="PF01488">
    <property type="entry name" value="Shikimate_DH"/>
    <property type="match status" value="1"/>
</dbReference>
<evidence type="ECO:0000313" key="5">
    <source>
        <dbReference type="EMBL" id="MBB2197898.1"/>
    </source>
</evidence>
<evidence type="ECO:0000259" key="4">
    <source>
        <dbReference type="Pfam" id="PF01488"/>
    </source>
</evidence>
<feature type="domain" description="Quinate/shikimate 5-dehydrogenase/glutamyl-tRNA reductase" evidence="4">
    <location>
        <begin position="38"/>
        <end position="85"/>
    </location>
</feature>
<dbReference type="PANTHER" id="PTHR21089:SF1">
    <property type="entry name" value="BIFUNCTIONAL 3-DEHYDROQUINATE DEHYDRATASE_SHIKIMATE DEHYDROGENASE, CHLOROPLASTIC"/>
    <property type="match status" value="1"/>
</dbReference>
<dbReference type="EMBL" id="JABEQP010000005">
    <property type="protein sequence ID" value="MBB2197898.1"/>
    <property type="molecule type" value="Genomic_DNA"/>
</dbReference>
<gene>
    <name evidence="5" type="ORF">HLH44_10615</name>
</gene>
<dbReference type="InterPro" id="IPR022893">
    <property type="entry name" value="Shikimate_DH_fam"/>
</dbReference>
<evidence type="ECO:0000313" key="6">
    <source>
        <dbReference type="Proteomes" id="UP000530320"/>
    </source>
</evidence>
<dbReference type="Gene3D" id="3.40.50.720">
    <property type="entry name" value="NAD(P)-binding Rossmann-like Domain"/>
    <property type="match status" value="1"/>
</dbReference>
<dbReference type="InterPro" id="IPR006151">
    <property type="entry name" value="Shikm_DH/Glu-tRNA_Rdtase"/>
</dbReference>
<dbReference type="AlphaFoldDB" id="A0A7W4K055"/>
<dbReference type="PANTHER" id="PTHR21089">
    <property type="entry name" value="SHIKIMATE DEHYDROGENASE"/>
    <property type="match status" value="1"/>
</dbReference>
<reference evidence="5 6" key="1">
    <citation type="submission" date="2020-04" db="EMBL/GenBank/DDBJ databases">
        <title>Description of novel Gluconacetobacter.</title>
        <authorList>
            <person name="Sombolestani A."/>
        </authorList>
    </citation>
    <scope>NUCLEOTIDE SEQUENCE [LARGE SCALE GENOMIC DNA]</scope>
    <source>
        <strain evidence="5 6">LMG 22058</strain>
    </source>
</reference>
<dbReference type="GO" id="GO:0019632">
    <property type="term" value="P:shikimate metabolic process"/>
    <property type="evidence" value="ECO:0007669"/>
    <property type="project" value="TreeGrafter"/>
</dbReference>
<feature type="region of interest" description="Disordered" evidence="2">
    <location>
        <begin position="1"/>
        <end position="34"/>
    </location>
</feature>
<dbReference type="Proteomes" id="UP000530320">
    <property type="component" value="Unassembled WGS sequence"/>
</dbReference>